<name>A0A364V9M5_9CORY</name>
<dbReference type="RefSeq" id="WP_112770128.1">
    <property type="nucleotide sequence ID" value="NZ_CP063191.1"/>
</dbReference>
<organism evidence="5 6">
    <name type="scientific">Corynebacterium heidelbergense</name>
    <dbReference type="NCBI Taxonomy" id="2055947"/>
    <lineage>
        <taxon>Bacteria</taxon>
        <taxon>Bacillati</taxon>
        <taxon>Actinomycetota</taxon>
        <taxon>Actinomycetes</taxon>
        <taxon>Mycobacteriales</taxon>
        <taxon>Corynebacteriaceae</taxon>
        <taxon>Corynebacterium</taxon>
    </lineage>
</organism>
<keyword evidence="2 5" id="KW-0378">Hydrolase</keyword>
<dbReference type="InterPro" id="IPR017853">
    <property type="entry name" value="GH"/>
</dbReference>
<dbReference type="PANTHER" id="PTHR10353:SF36">
    <property type="entry name" value="LP05116P"/>
    <property type="match status" value="1"/>
</dbReference>
<sequence>MRIVAPGRAFAQRANSFLAASAVAVTFTVGGGGVALAGDATTARGTGQAASAVREDGFHWGVATSAFQVEGSNADSNWSRYAAGDREEPGGLPGTTKHFDGVRNAVDFRHRYKEDIANAASLGINTFRLSVDWARLEPRPGYFDPAEVAYYDDVMAEIRSHGMIPMITMLHYVYPGWVVDGGGISGDLARAEFTRFSEFITKRWGGAGSGTMWVTLNEPFVFFNHDVEIGLAQIGDLPRYLNTMAELHEIGYRAAHAANPGAQVTTNFAFMPTVTPGQYQIFQKRLEPFLDYVGIDYYYNVSLGNLSATYAAFGDFAKVTPEADGIYYALRQYQQLFPGKPLYIVENGVPTDNGAPRADGYAPEDYLQDVAYWLQRAKADGIPVIGYNHWSLVDNYEWGDYSPRFGLWRVDVKEDPSLTRRETPSVPAYRDVVRQGGMPEGYRPHRPAAFCSLAAGVDSCSRPAPSDGPTVALR</sequence>
<proteinExistence type="inferred from homology"/>
<dbReference type="GO" id="GO:0008422">
    <property type="term" value="F:beta-glucosidase activity"/>
    <property type="evidence" value="ECO:0007669"/>
    <property type="project" value="TreeGrafter"/>
</dbReference>
<evidence type="ECO:0000313" key="6">
    <source>
        <dbReference type="Proteomes" id="UP000251047"/>
    </source>
</evidence>
<dbReference type="GO" id="GO:0005975">
    <property type="term" value="P:carbohydrate metabolic process"/>
    <property type="evidence" value="ECO:0007669"/>
    <property type="project" value="InterPro"/>
</dbReference>
<evidence type="ECO:0000313" key="5">
    <source>
        <dbReference type="EMBL" id="RAV33362.1"/>
    </source>
</evidence>
<dbReference type="PANTHER" id="PTHR10353">
    <property type="entry name" value="GLYCOSYL HYDROLASE"/>
    <property type="match status" value="1"/>
</dbReference>
<accession>A0A364V9M5</accession>
<protein>
    <submittedName>
        <fullName evidence="5">Glycoside hydrolase family 1</fullName>
    </submittedName>
</protein>
<dbReference type="InterPro" id="IPR001360">
    <property type="entry name" value="Glyco_hydro_1"/>
</dbReference>
<dbReference type="PRINTS" id="PR00131">
    <property type="entry name" value="GLHYDRLASE1"/>
</dbReference>
<dbReference type="Gene3D" id="3.20.20.80">
    <property type="entry name" value="Glycosidases"/>
    <property type="match status" value="2"/>
</dbReference>
<evidence type="ECO:0000256" key="2">
    <source>
        <dbReference type="ARBA" id="ARBA00022801"/>
    </source>
</evidence>
<evidence type="ECO:0000256" key="3">
    <source>
        <dbReference type="ARBA" id="ARBA00023295"/>
    </source>
</evidence>
<keyword evidence="3" id="KW-0326">Glycosidase</keyword>
<evidence type="ECO:0000256" key="1">
    <source>
        <dbReference type="ARBA" id="ARBA00010838"/>
    </source>
</evidence>
<dbReference type="Proteomes" id="UP000251047">
    <property type="component" value="Unassembled WGS sequence"/>
</dbReference>
<dbReference type="AlphaFoldDB" id="A0A364V9M5"/>
<gene>
    <name evidence="5" type="ORF">CWC39_08930</name>
</gene>
<dbReference type="Pfam" id="PF00232">
    <property type="entry name" value="Glyco_hydro_1"/>
    <property type="match status" value="2"/>
</dbReference>
<comment type="caution">
    <text evidence="5">The sequence shown here is derived from an EMBL/GenBank/DDBJ whole genome shotgun (WGS) entry which is preliminary data.</text>
</comment>
<reference evidence="5 6" key="1">
    <citation type="journal article" date="2018" name="Syst. Appl. Microbiol.">
        <title>Corynebacterium heidelbergense sp. nov., isolated from the preen glands of Egyptian geese (Alopochen aegyptiacus).</title>
        <authorList>
            <person name="Braun M.S."/>
            <person name="Wang E."/>
            <person name="Zimmermann S."/>
            <person name="Wink M."/>
        </authorList>
    </citation>
    <scope>NUCLEOTIDE SEQUENCE [LARGE SCALE GENOMIC DNA]</scope>
    <source>
        <strain evidence="5 6">DSM 104638</strain>
    </source>
</reference>
<dbReference type="SUPFAM" id="SSF51445">
    <property type="entry name" value="(Trans)glycosidases"/>
    <property type="match status" value="1"/>
</dbReference>
<dbReference type="InterPro" id="IPR033132">
    <property type="entry name" value="GH_1_N_CS"/>
</dbReference>
<dbReference type="EMBL" id="PHQP01000084">
    <property type="protein sequence ID" value="RAV33362.1"/>
    <property type="molecule type" value="Genomic_DNA"/>
</dbReference>
<evidence type="ECO:0000256" key="4">
    <source>
        <dbReference type="RuleBase" id="RU003690"/>
    </source>
</evidence>
<dbReference type="OrthoDB" id="9765195at2"/>
<dbReference type="PROSITE" id="PS00653">
    <property type="entry name" value="GLYCOSYL_HYDROL_F1_2"/>
    <property type="match status" value="1"/>
</dbReference>
<comment type="similarity">
    <text evidence="1 4">Belongs to the glycosyl hydrolase 1 family.</text>
</comment>